<gene>
    <name evidence="2" type="ORF">LG943_16620</name>
</gene>
<name>A0A9X3NLG2_9ACTN</name>
<evidence type="ECO:0000256" key="1">
    <source>
        <dbReference type="SAM" id="MobiDB-lite"/>
    </source>
</evidence>
<accession>A0A9X3NLG2</accession>
<comment type="caution">
    <text evidence="2">The sequence shown here is derived from an EMBL/GenBank/DDBJ whole genome shotgun (WGS) entry which is preliminary data.</text>
</comment>
<proteinExistence type="predicted"/>
<reference evidence="2" key="1">
    <citation type="submission" date="2021-10" db="EMBL/GenBank/DDBJ databases">
        <title>Streptomonospora sp. nov., isolated from mangrove soil.</title>
        <authorList>
            <person name="Chen X."/>
            <person name="Ge X."/>
            <person name="Liu W."/>
        </authorList>
    </citation>
    <scope>NUCLEOTIDE SEQUENCE</scope>
    <source>
        <strain evidence="2">S1-112</strain>
    </source>
</reference>
<dbReference type="EMBL" id="JAJAQC010000027">
    <property type="protein sequence ID" value="MDA0565924.1"/>
    <property type="molecule type" value="Genomic_DNA"/>
</dbReference>
<organism evidence="2 3">
    <name type="scientific">Streptomonospora mangrovi</name>
    <dbReference type="NCBI Taxonomy" id="2883123"/>
    <lineage>
        <taxon>Bacteria</taxon>
        <taxon>Bacillati</taxon>
        <taxon>Actinomycetota</taxon>
        <taxon>Actinomycetes</taxon>
        <taxon>Streptosporangiales</taxon>
        <taxon>Nocardiopsidaceae</taxon>
        <taxon>Streptomonospora</taxon>
    </lineage>
</organism>
<dbReference type="RefSeq" id="WP_270073183.1">
    <property type="nucleotide sequence ID" value="NZ_JAJAQC010000027.1"/>
</dbReference>
<sequence>MERGSDKHGPRLDDQMEREIEGVLRGGKPTRVREELEPEPTVTDDGEPATNPGAVDPDRERGGGQGE</sequence>
<feature type="compositionally biased region" description="Basic and acidic residues" evidence="1">
    <location>
        <begin position="56"/>
        <end position="67"/>
    </location>
</feature>
<feature type="region of interest" description="Disordered" evidence="1">
    <location>
        <begin position="1"/>
        <end position="67"/>
    </location>
</feature>
<keyword evidence="3" id="KW-1185">Reference proteome</keyword>
<protein>
    <submittedName>
        <fullName evidence="2">Uncharacterized protein</fullName>
    </submittedName>
</protein>
<evidence type="ECO:0000313" key="2">
    <source>
        <dbReference type="EMBL" id="MDA0565924.1"/>
    </source>
</evidence>
<dbReference type="Proteomes" id="UP001140076">
    <property type="component" value="Unassembled WGS sequence"/>
</dbReference>
<feature type="compositionally biased region" description="Acidic residues" evidence="1">
    <location>
        <begin position="36"/>
        <end position="47"/>
    </location>
</feature>
<dbReference type="AlphaFoldDB" id="A0A9X3NLG2"/>
<evidence type="ECO:0000313" key="3">
    <source>
        <dbReference type="Proteomes" id="UP001140076"/>
    </source>
</evidence>
<feature type="compositionally biased region" description="Basic and acidic residues" evidence="1">
    <location>
        <begin position="1"/>
        <end position="22"/>
    </location>
</feature>